<dbReference type="InterPro" id="IPR050832">
    <property type="entry name" value="Bact_Acetyltransf"/>
</dbReference>
<protein>
    <submittedName>
        <fullName evidence="4">Ribosomal protein S18 acetylase RimI-like enzyme</fullName>
    </submittedName>
</protein>
<keyword evidence="4" id="KW-0687">Ribonucleoprotein</keyword>
<dbReference type="SUPFAM" id="SSF55729">
    <property type="entry name" value="Acyl-CoA N-acyltransferases (Nat)"/>
    <property type="match status" value="1"/>
</dbReference>
<keyword evidence="2" id="KW-0012">Acyltransferase</keyword>
<keyword evidence="5" id="KW-1185">Reference proteome</keyword>
<reference evidence="4 5" key="1">
    <citation type="submission" date="2020-07" db="EMBL/GenBank/DDBJ databases">
        <title>Sequencing the genomes of 1000 actinobacteria strains.</title>
        <authorList>
            <person name="Klenk H.-P."/>
        </authorList>
    </citation>
    <scope>NUCLEOTIDE SEQUENCE [LARGE SCALE GENOMIC DNA]</scope>
    <source>
        <strain evidence="4 5">DSM 43461</strain>
    </source>
</reference>
<name>A0A7Y9GBA9_9ACTN</name>
<dbReference type="RefSeq" id="WP_229810684.1">
    <property type="nucleotide sequence ID" value="NZ_BMRD01000025.1"/>
</dbReference>
<keyword evidence="1" id="KW-0808">Transferase</keyword>
<comment type="caution">
    <text evidence="4">The sequence shown here is derived from an EMBL/GenBank/DDBJ whole genome shotgun (WGS) entry which is preliminary data.</text>
</comment>
<sequence>MALQRDEAFCLDGSRLSIMKRTANDPTAFGVQGTITYRLARPEDDRVLAKLDGSFTTDSVFEVVETGDGFTLRQIPVTPPIHEVFPADEDTKDDRDPELSQTVVACNRDELCGFVESSFEPWNRRLTICDIQVAPVWREKGLGRTLMSHAFGFAEERGAGHVWLEVSNINAPAISAYLRMGFAFCGLDTRLYDATESAGEQAIFMARQIH</sequence>
<dbReference type="InterPro" id="IPR000182">
    <property type="entry name" value="GNAT_dom"/>
</dbReference>
<evidence type="ECO:0000259" key="3">
    <source>
        <dbReference type="PROSITE" id="PS51186"/>
    </source>
</evidence>
<feature type="domain" description="N-acetyltransferase" evidence="3">
    <location>
        <begin position="35"/>
        <end position="210"/>
    </location>
</feature>
<evidence type="ECO:0000313" key="5">
    <source>
        <dbReference type="Proteomes" id="UP000591272"/>
    </source>
</evidence>
<proteinExistence type="predicted"/>
<dbReference type="CDD" id="cd04301">
    <property type="entry name" value="NAT_SF"/>
    <property type="match status" value="1"/>
</dbReference>
<dbReference type="AlphaFoldDB" id="A0A7Y9GBA9"/>
<dbReference type="Gene3D" id="3.40.630.30">
    <property type="match status" value="1"/>
</dbReference>
<evidence type="ECO:0000313" key="4">
    <source>
        <dbReference type="EMBL" id="NYE13241.1"/>
    </source>
</evidence>
<dbReference type="GO" id="GO:0005840">
    <property type="term" value="C:ribosome"/>
    <property type="evidence" value="ECO:0007669"/>
    <property type="project" value="UniProtKB-KW"/>
</dbReference>
<dbReference type="PROSITE" id="PS51186">
    <property type="entry name" value="GNAT"/>
    <property type="match status" value="1"/>
</dbReference>
<evidence type="ECO:0000256" key="2">
    <source>
        <dbReference type="ARBA" id="ARBA00023315"/>
    </source>
</evidence>
<dbReference type="GO" id="GO:0016747">
    <property type="term" value="F:acyltransferase activity, transferring groups other than amino-acyl groups"/>
    <property type="evidence" value="ECO:0007669"/>
    <property type="project" value="InterPro"/>
</dbReference>
<dbReference type="PANTHER" id="PTHR43877">
    <property type="entry name" value="AMINOALKYLPHOSPHONATE N-ACETYLTRANSFERASE-RELATED-RELATED"/>
    <property type="match status" value="1"/>
</dbReference>
<dbReference type="Proteomes" id="UP000591272">
    <property type="component" value="Unassembled WGS sequence"/>
</dbReference>
<organism evidence="4 5">
    <name type="scientific">Actinomadura citrea</name>
    <dbReference type="NCBI Taxonomy" id="46158"/>
    <lineage>
        <taxon>Bacteria</taxon>
        <taxon>Bacillati</taxon>
        <taxon>Actinomycetota</taxon>
        <taxon>Actinomycetes</taxon>
        <taxon>Streptosporangiales</taxon>
        <taxon>Thermomonosporaceae</taxon>
        <taxon>Actinomadura</taxon>
    </lineage>
</organism>
<accession>A0A7Y9GBA9</accession>
<keyword evidence="4" id="KW-0689">Ribosomal protein</keyword>
<gene>
    <name evidence="4" type="ORF">BJ999_003537</name>
</gene>
<evidence type="ECO:0000256" key="1">
    <source>
        <dbReference type="ARBA" id="ARBA00022679"/>
    </source>
</evidence>
<dbReference type="EMBL" id="JACCBT010000001">
    <property type="protein sequence ID" value="NYE13241.1"/>
    <property type="molecule type" value="Genomic_DNA"/>
</dbReference>
<dbReference type="InterPro" id="IPR016181">
    <property type="entry name" value="Acyl_CoA_acyltransferase"/>
</dbReference>
<dbReference type="Pfam" id="PF00583">
    <property type="entry name" value="Acetyltransf_1"/>
    <property type="match status" value="1"/>
</dbReference>